<keyword evidence="1" id="KW-1133">Transmembrane helix</keyword>
<keyword evidence="1" id="KW-0812">Transmembrane</keyword>
<protein>
    <submittedName>
        <fullName evidence="3">DUF3899 domain-containing protein</fullName>
    </submittedName>
</protein>
<dbReference type="Proteomes" id="UP000663970">
    <property type="component" value="Unassembled WGS sequence"/>
</dbReference>
<feature type="domain" description="DUF3899" evidence="2">
    <location>
        <begin position="35"/>
        <end position="117"/>
    </location>
</feature>
<name>A0ABS3DQV2_9BACI</name>
<feature type="transmembrane region" description="Helical" evidence="1">
    <location>
        <begin position="101"/>
        <end position="122"/>
    </location>
</feature>
<dbReference type="InterPro" id="IPR025007">
    <property type="entry name" value="DUF3899"/>
</dbReference>
<sequence length="123" mass="14432">MSIMRNKWMMTGINLAVATLLFIILAPVYDLNHYINQLFYLSFFYLGIGLMAWVTRGGFFDGITYGFRRFTNRMSKNGDYMDDWQDKPLPSKTISGSWPRFFLFHGFVLMVGLLILLVIYYLL</sequence>
<accession>A0ABS3DQV2</accession>
<feature type="transmembrane region" description="Helical" evidence="1">
    <location>
        <begin position="40"/>
        <end position="67"/>
    </location>
</feature>
<dbReference type="EMBL" id="JAEKJY010000001">
    <property type="protein sequence ID" value="MBN8233717.1"/>
    <property type="molecule type" value="Genomic_DNA"/>
</dbReference>
<dbReference type="Pfam" id="PF13038">
    <property type="entry name" value="DUF3899"/>
    <property type="match status" value="1"/>
</dbReference>
<keyword evidence="4" id="KW-1185">Reference proteome</keyword>
<proteinExistence type="predicted"/>
<evidence type="ECO:0000256" key="1">
    <source>
        <dbReference type="SAM" id="Phobius"/>
    </source>
</evidence>
<keyword evidence="1" id="KW-0472">Membrane</keyword>
<organism evidence="3 4">
    <name type="scientific">Halobacillus kuroshimensis</name>
    <dbReference type="NCBI Taxonomy" id="302481"/>
    <lineage>
        <taxon>Bacteria</taxon>
        <taxon>Bacillati</taxon>
        <taxon>Bacillota</taxon>
        <taxon>Bacilli</taxon>
        <taxon>Bacillales</taxon>
        <taxon>Bacillaceae</taxon>
        <taxon>Halobacillus</taxon>
    </lineage>
</organism>
<evidence type="ECO:0000313" key="3">
    <source>
        <dbReference type="EMBL" id="MBN8233717.1"/>
    </source>
</evidence>
<reference evidence="3 4" key="1">
    <citation type="submission" date="2020-12" db="EMBL/GenBank/DDBJ databases">
        <title>Oil enriched cultivation method for isolating marine PHA-producing bacteria.</title>
        <authorList>
            <person name="Zheng W."/>
            <person name="Yu S."/>
            <person name="Huang Y."/>
        </authorList>
    </citation>
    <scope>NUCLEOTIDE SEQUENCE [LARGE SCALE GENOMIC DNA]</scope>
    <source>
        <strain evidence="3 4">SY-2-6</strain>
    </source>
</reference>
<evidence type="ECO:0000313" key="4">
    <source>
        <dbReference type="Proteomes" id="UP000663970"/>
    </source>
</evidence>
<comment type="caution">
    <text evidence="3">The sequence shown here is derived from an EMBL/GenBank/DDBJ whole genome shotgun (WGS) entry which is preliminary data.</text>
</comment>
<evidence type="ECO:0000259" key="2">
    <source>
        <dbReference type="Pfam" id="PF13038"/>
    </source>
</evidence>
<gene>
    <name evidence="3" type="ORF">JF544_00585</name>
</gene>